<feature type="chain" id="PRO_5027039376" description="Lipoprotein" evidence="1">
    <location>
        <begin position="29"/>
        <end position="161"/>
    </location>
</feature>
<sequence length="161" mass="16944">MARRHMIVLASCGALAGCSFGSPMSNFAFPQMPRVSIPDIHLMGVPLYGEKPGVKLTPTTPYQLSATESDVVRLAVTRSFPAAAGISFYPLRSGLTAEGTVAVCGMVAERNRDGATDDRLFRGELARQPGPGDPTFVVRQISGANAATIAVYGDCQKQGLA</sequence>
<comment type="caution">
    <text evidence="2">The sequence shown here is derived from an EMBL/GenBank/DDBJ whole genome shotgun (WGS) entry which is preliminary data.</text>
</comment>
<dbReference type="EMBL" id="JAAAMJ010000009">
    <property type="protein sequence ID" value="NDV87618.1"/>
    <property type="molecule type" value="Genomic_DNA"/>
</dbReference>
<evidence type="ECO:0000313" key="2">
    <source>
        <dbReference type="EMBL" id="NDV87618.1"/>
    </source>
</evidence>
<name>A0A6L9MJ04_9HYPH</name>
<keyword evidence="1" id="KW-0732">Signal</keyword>
<proteinExistence type="predicted"/>
<dbReference type="AlphaFoldDB" id="A0A6L9MJ04"/>
<keyword evidence="3" id="KW-1185">Reference proteome</keyword>
<evidence type="ECO:0008006" key="4">
    <source>
        <dbReference type="Google" id="ProtNLM"/>
    </source>
</evidence>
<gene>
    <name evidence="2" type="ORF">GTW51_13000</name>
</gene>
<evidence type="ECO:0000256" key="1">
    <source>
        <dbReference type="SAM" id="SignalP"/>
    </source>
</evidence>
<dbReference type="Proteomes" id="UP000476332">
    <property type="component" value="Unassembled WGS sequence"/>
</dbReference>
<accession>A0A6L9MJ04</accession>
<evidence type="ECO:0000313" key="3">
    <source>
        <dbReference type="Proteomes" id="UP000476332"/>
    </source>
</evidence>
<protein>
    <recommendedName>
        <fullName evidence="4">Lipoprotein</fullName>
    </recommendedName>
</protein>
<dbReference type="RefSeq" id="WP_163044366.1">
    <property type="nucleotide sequence ID" value="NZ_JAAAMJ010000009.1"/>
</dbReference>
<dbReference type="PROSITE" id="PS51257">
    <property type="entry name" value="PROKAR_LIPOPROTEIN"/>
    <property type="match status" value="1"/>
</dbReference>
<feature type="signal peptide" evidence="1">
    <location>
        <begin position="1"/>
        <end position="28"/>
    </location>
</feature>
<organism evidence="2 3">
    <name type="scientific">Aurantimonas aggregata</name>
    <dbReference type="NCBI Taxonomy" id="2047720"/>
    <lineage>
        <taxon>Bacteria</taxon>
        <taxon>Pseudomonadati</taxon>
        <taxon>Pseudomonadota</taxon>
        <taxon>Alphaproteobacteria</taxon>
        <taxon>Hyphomicrobiales</taxon>
        <taxon>Aurantimonadaceae</taxon>
        <taxon>Aurantimonas</taxon>
    </lineage>
</organism>
<reference evidence="2 3" key="1">
    <citation type="submission" date="2020-01" db="EMBL/GenBank/DDBJ databases">
        <title>Genomes of bacteria type strains.</title>
        <authorList>
            <person name="Chen J."/>
            <person name="Zhu S."/>
            <person name="Chen J."/>
        </authorList>
    </citation>
    <scope>NUCLEOTIDE SEQUENCE [LARGE SCALE GENOMIC DNA]</scope>
    <source>
        <strain evidence="2 3">KCTC 52919</strain>
    </source>
</reference>